<keyword evidence="2" id="KW-1185">Reference proteome</keyword>
<proteinExistence type="predicted"/>
<dbReference type="InterPro" id="IPR011231">
    <property type="entry name" value="Phage_VT1-Sakai_H0018"/>
</dbReference>
<evidence type="ECO:0000313" key="2">
    <source>
        <dbReference type="Proteomes" id="UP000760480"/>
    </source>
</evidence>
<name>A0ABX1TRY4_9GAMM</name>
<comment type="caution">
    <text evidence="1">The sequence shown here is derived from an EMBL/GenBank/DDBJ whole genome shotgun (WGS) entry which is preliminary data.</text>
</comment>
<dbReference type="Proteomes" id="UP000760480">
    <property type="component" value="Unassembled WGS sequence"/>
</dbReference>
<dbReference type="EMBL" id="SPMZ01000109">
    <property type="protein sequence ID" value="NMQ21436.1"/>
    <property type="molecule type" value="Genomic_DNA"/>
</dbReference>
<protein>
    <submittedName>
        <fullName evidence="1">DUF2190 family protein</fullName>
    </submittedName>
</protein>
<dbReference type="RefSeq" id="WP_169250700.1">
    <property type="nucleotide sequence ID" value="NZ_SPMZ01000109.1"/>
</dbReference>
<dbReference type="Pfam" id="PF09956">
    <property type="entry name" value="Phage_cement_2"/>
    <property type="match status" value="1"/>
</dbReference>
<sequence>MALSADTLRRFEIGDINELVVAAGATIFEGAFVFALKADFTAVVDSPAISTHQFAGVAIKPASAGERVRLKHRGWIEMPVTGASSASAGAVVYASDDNTLTLTAGTNPPVGYIHRHVNGTTCIVEFRSTVERDTATA</sequence>
<organism evidence="1 2">
    <name type="scientific">Candidatus Competibacter phosphatis</name>
    <dbReference type="NCBI Taxonomy" id="221280"/>
    <lineage>
        <taxon>Bacteria</taxon>
        <taxon>Pseudomonadati</taxon>
        <taxon>Pseudomonadota</taxon>
        <taxon>Gammaproteobacteria</taxon>
        <taxon>Candidatus Competibacteraceae</taxon>
        <taxon>Candidatus Competibacter</taxon>
    </lineage>
</organism>
<gene>
    <name evidence="1" type="ORF">E4P82_20840</name>
</gene>
<reference evidence="1 2" key="1">
    <citation type="submission" date="2019-03" db="EMBL/GenBank/DDBJ databases">
        <title>Metabolic reconstructions from genomes of highly enriched 'Candidatus Accumulibacter' and 'Candidatus Competibacter' bioreactor populations.</title>
        <authorList>
            <person name="Annavajhala M.K."/>
            <person name="Welles L."/>
            <person name="Abbas B."/>
            <person name="Sorokin D."/>
            <person name="Park H."/>
            <person name="Van Loosdrecht M."/>
            <person name="Chandran K."/>
        </authorList>
    </citation>
    <scope>NUCLEOTIDE SEQUENCE [LARGE SCALE GENOMIC DNA]</scope>
    <source>
        <strain evidence="1 2">SBR_G</strain>
    </source>
</reference>
<evidence type="ECO:0000313" key="1">
    <source>
        <dbReference type="EMBL" id="NMQ21436.1"/>
    </source>
</evidence>
<accession>A0ABX1TRY4</accession>